<sequence length="682" mass="77785">MFSQPDSTKVFILHGEYSAPIVILSILIACFASFTALSMNERIQQNSFFHRSFWRALASIAMGLGIWSMHFIGMSAYMLPLPMKFDLFLTILSMLPAVFSSYIAFVIANSRKRTQWSYVFAGMIMGIGIAAMHYVGMAAMKMDAQYTYKPWIFLASIGVAIIVSYIALYVFSTMQRLMGNWLIKVVTSLLMGGAVATMHYIGMEAVIFYTKDPIKHGLHEMQNMDMYSLILGVTIGIFVLFIISGLSSFLDRYVDYRLTYFDPLTLMPNRRQFEKKLEYSYSFGSLAVIHLHNLEQWNSRRGYMFGDNIIKVVADIIIRLKPESASVYRIEGNRFAIFTFDSRNIKQLKISMERIASILMKPIEVENQRLIIEMVCAISTSQASEKVGTLFLNTIAVLQHSTIEYNHEVIEYDPTIHTYALKRNLVHDIDRAIRNNELFLVYQPKISSHSKEILGVEALLRWNHPIYGHISPGIFIPILEEYNKMYDVTDWVINQVCYQISKWIQDGISAWQVAINIPGPYVTSPRLMNILKESVTNNNFSSSYLELEITETSVINNIESAIKAIEEFREFGFSVALDDFGTGVSSLSYLKRLPITTLKIDKSFVDGVPNSEKDSAIVKAIITLCHSLNLKVVIEGVESKDQVLYLRSMSENPTIQGYFFTPPLREGEFVKWAEEFQNISNI</sequence>
<evidence type="ECO:0000259" key="2">
    <source>
        <dbReference type="PROSITE" id="PS50883"/>
    </source>
</evidence>
<feature type="transmembrane region" description="Helical" evidence="1">
    <location>
        <begin position="57"/>
        <end position="79"/>
    </location>
</feature>
<organism evidence="5 6">
    <name type="scientific">Fredinandcohnia quinoae</name>
    <dbReference type="NCBI Taxonomy" id="2918902"/>
    <lineage>
        <taxon>Bacteria</taxon>
        <taxon>Bacillati</taxon>
        <taxon>Bacillota</taxon>
        <taxon>Bacilli</taxon>
        <taxon>Bacillales</taxon>
        <taxon>Bacillaceae</taxon>
        <taxon>Fredinandcohnia</taxon>
    </lineage>
</organism>
<dbReference type="InterPro" id="IPR029787">
    <property type="entry name" value="Nucleotide_cyclase"/>
</dbReference>
<dbReference type="InterPro" id="IPR005330">
    <property type="entry name" value="MHYT_dom"/>
</dbReference>
<dbReference type="GO" id="GO:0016020">
    <property type="term" value="C:membrane"/>
    <property type="evidence" value="ECO:0007669"/>
    <property type="project" value="UniProtKB-UniRule"/>
</dbReference>
<feature type="domain" description="GGDEF" evidence="3">
    <location>
        <begin position="282"/>
        <end position="414"/>
    </location>
</feature>
<feature type="transmembrane region" description="Helical" evidence="1">
    <location>
        <begin position="118"/>
        <end position="139"/>
    </location>
</feature>
<evidence type="ECO:0000313" key="6">
    <source>
        <dbReference type="Proteomes" id="UP001431131"/>
    </source>
</evidence>
<gene>
    <name evidence="5" type="ORF">MJG50_13940</name>
</gene>
<keyword evidence="1" id="KW-1133">Transmembrane helix</keyword>
<dbReference type="Gene3D" id="3.20.20.450">
    <property type="entry name" value="EAL domain"/>
    <property type="match status" value="1"/>
</dbReference>
<dbReference type="PANTHER" id="PTHR33121:SF79">
    <property type="entry name" value="CYCLIC DI-GMP PHOSPHODIESTERASE PDED-RELATED"/>
    <property type="match status" value="1"/>
</dbReference>
<accession>A0AAW5E8T1</accession>
<dbReference type="Pfam" id="PF00990">
    <property type="entry name" value="GGDEF"/>
    <property type="match status" value="1"/>
</dbReference>
<dbReference type="Gene3D" id="3.30.70.270">
    <property type="match status" value="1"/>
</dbReference>
<dbReference type="PROSITE" id="PS50883">
    <property type="entry name" value="EAL"/>
    <property type="match status" value="1"/>
</dbReference>
<dbReference type="EMBL" id="JAKTTI010000022">
    <property type="protein sequence ID" value="MCH1626436.1"/>
    <property type="molecule type" value="Genomic_DNA"/>
</dbReference>
<dbReference type="PROSITE" id="PS50887">
    <property type="entry name" value="GGDEF"/>
    <property type="match status" value="1"/>
</dbReference>
<feature type="domain" description="EAL" evidence="2">
    <location>
        <begin position="422"/>
        <end position="677"/>
    </location>
</feature>
<feature type="transmembrane region" description="Helical" evidence="1">
    <location>
        <begin position="85"/>
        <end position="106"/>
    </location>
</feature>
<dbReference type="Pfam" id="PF00563">
    <property type="entry name" value="EAL"/>
    <property type="match status" value="1"/>
</dbReference>
<dbReference type="PANTHER" id="PTHR33121">
    <property type="entry name" value="CYCLIC DI-GMP PHOSPHODIESTERASE PDEF"/>
    <property type="match status" value="1"/>
</dbReference>
<dbReference type="SMART" id="SM00052">
    <property type="entry name" value="EAL"/>
    <property type="match status" value="1"/>
</dbReference>
<keyword evidence="6" id="KW-1185">Reference proteome</keyword>
<feature type="transmembrane region" description="Helical" evidence="1">
    <location>
        <begin position="183"/>
        <end position="209"/>
    </location>
</feature>
<dbReference type="PROSITE" id="PS50924">
    <property type="entry name" value="MHYT"/>
    <property type="match status" value="1"/>
</dbReference>
<dbReference type="Pfam" id="PF03707">
    <property type="entry name" value="MHYT"/>
    <property type="match status" value="2"/>
</dbReference>
<evidence type="ECO:0000259" key="3">
    <source>
        <dbReference type="PROSITE" id="PS50887"/>
    </source>
</evidence>
<dbReference type="InterPro" id="IPR035919">
    <property type="entry name" value="EAL_sf"/>
</dbReference>
<dbReference type="InterPro" id="IPR050706">
    <property type="entry name" value="Cyclic-di-GMP_PDE-like"/>
</dbReference>
<evidence type="ECO:0000313" key="5">
    <source>
        <dbReference type="EMBL" id="MCH1626436.1"/>
    </source>
</evidence>
<dbReference type="SUPFAM" id="SSF141868">
    <property type="entry name" value="EAL domain-like"/>
    <property type="match status" value="1"/>
</dbReference>
<dbReference type="InterPro" id="IPR043128">
    <property type="entry name" value="Rev_trsase/Diguanyl_cyclase"/>
</dbReference>
<evidence type="ECO:0000256" key="1">
    <source>
        <dbReference type="PROSITE-ProRule" id="PRU00244"/>
    </source>
</evidence>
<dbReference type="SMART" id="SM00267">
    <property type="entry name" value="GGDEF"/>
    <property type="match status" value="1"/>
</dbReference>
<feature type="transmembrane region" description="Helical" evidence="1">
    <location>
        <begin position="229"/>
        <end position="250"/>
    </location>
</feature>
<dbReference type="SUPFAM" id="SSF55073">
    <property type="entry name" value="Nucleotide cyclase"/>
    <property type="match status" value="1"/>
</dbReference>
<feature type="transmembrane region" description="Helical" evidence="1">
    <location>
        <begin position="17"/>
        <end position="37"/>
    </location>
</feature>
<proteinExistence type="predicted"/>
<feature type="transmembrane region" description="Helical" evidence="1">
    <location>
        <begin position="151"/>
        <end position="171"/>
    </location>
</feature>
<feature type="domain" description="MHYT" evidence="4">
    <location>
        <begin position="17"/>
        <end position="209"/>
    </location>
</feature>
<keyword evidence="1" id="KW-0472">Membrane</keyword>
<dbReference type="RefSeq" id="WP_240256353.1">
    <property type="nucleotide sequence ID" value="NZ_JAKTTI010000022.1"/>
</dbReference>
<protein>
    <submittedName>
        <fullName evidence="5">EAL domain-containing protein</fullName>
    </submittedName>
</protein>
<dbReference type="CDD" id="cd01948">
    <property type="entry name" value="EAL"/>
    <property type="match status" value="1"/>
</dbReference>
<name>A0AAW5E8T1_9BACI</name>
<dbReference type="GO" id="GO:0071111">
    <property type="term" value="F:cyclic-guanylate-specific phosphodiesterase activity"/>
    <property type="evidence" value="ECO:0007669"/>
    <property type="project" value="InterPro"/>
</dbReference>
<evidence type="ECO:0000259" key="4">
    <source>
        <dbReference type="PROSITE" id="PS50924"/>
    </source>
</evidence>
<reference evidence="5" key="1">
    <citation type="submission" date="2022-02" db="EMBL/GenBank/DDBJ databases">
        <title>Fredinandcohnia quinoae sp. nov. isolated from Chenopodium quinoa seeds.</title>
        <authorList>
            <person name="Saati-Santamaria Z."/>
            <person name="Flores-Felix J.D."/>
            <person name="Igual J.M."/>
            <person name="Velazquez E."/>
            <person name="Garcia-Fraile P."/>
            <person name="Martinez-Molina E."/>
        </authorList>
    </citation>
    <scope>NUCLEOTIDE SEQUENCE</scope>
    <source>
        <strain evidence="5">SECRCQ15</strain>
    </source>
</reference>
<dbReference type="InterPro" id="IPR000160">
    <property type="entry name" value="GGDEF_dom"/>
</dbReference>
<dbReference type="InterPro" id="IPR001633">
    <property type="entry name" value="EAL_dom"/>
</dbReference>
<dbReference type="AlphaFoldDB" id="A0AAW5E8T1"/>
<comment type="caution">
    <text evidence="5">The sequence shown here is derived from an EMBL/GenBank/DDBJ whole genome shotgun (WGS) entry which is preliminary data.</text>
</comment>
<keyword evidence="1" id="KW-0812">Transmembrane</keyword>
<dbReference type="Proteomes" id="UP001431131">
    <property type="component" value="Unassembled WGS sequence"/>
</dbReference>